<evidence type="ECO:0000256" key="9">
    <source>
        <dbReference type="ARBA" id="ARBA00022840"/>
    </source>
</evidence>
<keyword evidence="13" id="KW-0175">Coiled coil</keyword>
<dbReference type="CDD" id="cd00082">
    <property type="entry name" value="HisKA"/>
    <property type="match status" value="1"/>
</dbReference>
<proteinExistence type="predicted"/>
<dbReference type="EMBL" id="VXRG01000185">
    <property type="protein sequence ID" value="MXY96021.1"/>
    <property type="molecule type" value="Genomic_DNA"/>
</dbReference>
<feature type="transmembrane region" description="Helical" evidence="14">
    <location>
        <begin position="146"/>
        <end position="167"/>
    </location>
</feature>
<dbReference type="SUPFAM" id="SSF55874">
    <property type="entry name" value="ATPase domain of HSP90 chaperone/DNA topoisomerase II/histidine kinase"/>
    <property type="match status" value="1"/>
</dbReference>
<keyword evidence="9" id="KW-0067">ATP-binding</keyword>
<dbReference type="Gene3D" id="3.30.565.10">
    <property type="entry name" value="Histidine kinase-like ATPase, C-terminal domain"/>
    <property type="match status" value="1"/>
</dbReference>
<evidence type="ECO:0000256" key="8">
    <source>
        <dbReference type="ARBA" id="ARBA00022777"/>
    </source>
</evidence>
<dbReference type="Pfam" id="PF00512">
    <property type="entry name" value="HisKA"/>
    <property type="match status" value="1"/>
</dbReference>
<protein>
    <recommendedName>
        <fullName evidence="3">histidine kinase</fullName>
        <ecNumber evidence="3">2.7.13.3</ecNumber>
    </recommendedName>
</protein>
<organism evidence="17">
    <name type="scientific">Caldilineaceae bacterium SB0664_bin_27</name>
    <dbReference type="NCBI Taxonomy" id="2605260"/>
    <lineage>
        <taxon>Bacteria</taxon>
        <taxon>Bacillati</taxon>
        <taxon>Chloroflexota</taxon>
        <taxon>Caldilineae</taxon>
        <taxon>Caldilineales</taxon>
        <taxon>Caldilineaceae</taxon>
    </lineage>
</organism>
<evidence type="ECO:0000256" key="1">
    <source>
        <dbReference type="ARBA" id="ARBA00000085"/>
    </source>
</evidence>
<evidence type="ECO:0000256" key="10">
    <source>
        <dbReference type="ARBA" id="ARBA00023012"/>
    </source>
</evidence>
<feature type="transmembrane region" description="Helical" evidence="14">
    <location>
        <begin position="28"/>
        <end position="47"/>
    </location>
</feature>
<dbReference type="PROSITE" id="PS50110">
    <property type="entry name" value="RESPONSE_REGULATORY"/>
    <property type="match status" value="1"/>
</dbReference>
<evidence type="ECO:0000256" key="4">
    <source>
        <dbReference type="ARBA" id="ARBA00022475"/>
    </source>
</evidence>
<feature type="domain" description="Response regulatory" evidence="16">
    <location>
        <begin position="608"/>
        <end position="729"/>
    </location>
</feature>
<keyword evidence="8" id="KW-0418">Kinase</keyword>
<dbReference type="GO" id="GO:0005886">
    <property type="term" value="C:plasma membrane"/>
    <property type="evidence" value="ECO:0007669"/>
    <property type="project" value="UniProtKB-SubCell"/>
</dbReference>
<dbReference type="EC" id="2.7.13.3" evidence="3"/>
<keyword evidence="7" id="KW-0547">Nucleotide-binding</keyword>
<dbReference type="Pfam" id="PF02518">
    <property type="entry name" value="HATPase_c"/>
    <property type="match status" value="1"/>
</dbReference>
<dbReference type="Gene3D" id="3.40.50.2300">
    <property type="match status" value="2"/>
</dbReference>
<dbReference type="AlphaFoldDB" id="A0A6B0YZW4"/>
<dbReference type="PROSITE" id="PS50109">
    <property type="entry name" value="HIS_KIN"/>
    <property type="match status" value="1"/>
</dbReference>
<comment type="catalytic activity">
    <reaction evidence="1">
        <text>ATP + protein L-histidine = ADP + protein N-phospho-L-histidine.</text>
        <dbReference type="EC" id="2.7.13.3"/>
    </reaction>
</comment>
<dbReference type="GO" id="GO:0009927">
    <property type="term" value="F:histidine phosphotransfer kinase activity"/>
    <property type="evidence" value="ECO:0007669"/>
    <property type="project" value="TreeGrafter"/>
</dbReference>
<feature type="transmembrane region" description="Helical" evidence="14">
    <location>
        <begin position="54"/>
        <end position="71"/>
    </location>
</feature>
<dbReference type="FunFam" id="3.30.565.10:FF:000023">
    <property type="entry name" value="PAS domain-containing sensor histidine kinase"/>
    <property type="match status" value="1"/>
</dbReference>
<dbReference type="SUPFAM" id="SSF47384">
    <property type="entry name" value="Homodimeric domain of signal transducing histidine kinase"/>
    <property type="match status" value="1"/>
</dbReference>
<dbReference type="SUPFAM" id="SSF52172">
    <property type="entry name" value="CheY-like"/>
    <property type="match status" value="2"/>
</dbReference>
<evidence type="ECO:0000256" key="5">
    <source>
        <dbReference type="ARBA" id="ARBA00022553"/>
    </source>
</evidence>
<dbReference type="InterPro" id="IPR003661">
    <property type="entry name" value="HisK_dim/P_dom"/>
</dbReference>
<dbReference type="InterPro" id="IPR011006">
    <property type="entry name" value="CheY-like_superfamily"/>
</dbReference>
<evidence type="ECO:0000256" key="6">
    <source>
        <dbReference type="ARBA" id="ARBA00022679"/>
    </source>
</evidence>
<keyword evidence="6" id="KW-0808">Transferase</keyword>
<name>A0A6B0YZW4_9CHLR</name>
<evidence type="ECO:0000256" key="3">
    <source>
        <dbReference type="ARBA" id="ARBA00012438"/>
    </source>
</evidence>
<keyword evidence="14" id="KW-1133">Transmembrane helix</keyword>
<feature type="transmembrane region" description="Helical" evidence="14">
    <location>
        <begin position="83"/>
        <end position="101"/>
    </location>
</feature>
<evidence type="ECO:0000256" key="14">
    <source>
        <dbReference type="SAM" id="Phobius"/>
    </source>
</evidence>
<dbReference type="PANTHER" id="PTHR43047:SF72">
    <property type="entry name" value="OSMOSENSING HISTIDINE PROTEIN KINASE SLN1"/>
    <property type="match status" value="1"/>
</dbReference>
<feature type="transmembrane region" description="Helical" evidence="14">
    <location>
        <begin position="113"/>
        <end position="140"/>
    </location>
</feature>
<sequence length="740" mass="81920">MITKDGITTFAARPGLEIDPELRLSPTWVIAVLVCVGSAVTFMGELLVEPVQRLSQIPLVCFGLAMLIWWLDRLGGTRLSRWFTLIGLSILINLAFIRFGISDLYLLMILLPLLALALMTWTAALLTALLETIGLLFLWPTIGIDPIFLVLTIGLIWTVLGLLLAIIGPQVRRSQWLYDQFHRAQQRLDETRDQRVQLAQMQEDLKSAYQTQELLNQRLVVLRQIAEEADQAKAAFVAKISHEFRTPLNIILGLIDTMLEVPEAYGKSLPPLLMQVLEIIQRNSNHLASMINDVLDLSQADAGRLRLHREWADLADDIKNAVVMVVRPLIERKALTLQVSIDDDFPQVYCDRTRIRQVVLNLVSNAARYTETGGIIVKATHQGSDVLISVTDTGPGITPQELDRIFEPFAQADQTRPAQGGSGLGLSVSQQFIERHQGRIWAESKLGFGSTFSFTLPIAPPLPAGGTSAPGFAEDWVWHERTTWPQLPEMPRKQRIMVCDESGDLAPLLSRHTDEIQFTESRDLPGALEALQTHPTHMLILNAAAPQQLILLVEEARQAIPDMPILGCAFPPKINYALEAGAVDYLIKPIGQPDLAKALNSLDKPVKRILLVDDNPDIRQLYTQMLSIIDPTLEITPTASGAEALAELHHRVRGSEAPDLVLLDILLPDMPGWQVLAEKNQDAAIRDIPVIAISGEELVAWPTRSSVLLATMGAGVPINKLLPCSHRLAALLMKADGDFE</sequence>
<comment type="subcellular location">
    <subcellularLocation>
        <location evidence="2">Cell membrane</location>
    </subcellularLocation>
</comment>
<evidence type="ECO:0000256" key="13">
    <source>
        <dbReference type="SAM" id="Coils"/>
    </source>
</evidence>
<dbReference type="CDD" id="cd16922">
    <property type="entry name" value="HATPase_EvgS-ArcB-TorS-like"/>
    <property type="match status" value="1"/>
</dbReference>
<feature type="modified residue" description="4-aspartylphosphate" evidence="12">
    <location>
        <position position="664"/>
    </location>
</feature>
<comment type="caution">
    <text evidence="17">The sequence shown here is derived from an EMBL/GenBank/DDBJ whole genome shotgun (WGS) entry which is preliminary data.</text>
</comment>
<evidence type="ECO:0000256" key="12">
    <source>
        <dbReference type="PROSITE-ProRule" id="PRU00169"/>
    </source>
</evidence>
<keyword evidence="11 14" id="KW-0472">Membrane</keyword>
<evidence type="ECO:0000256" key="11">
    <source>
        <dbReference type="ARBA" id="ARBA00023136"/>
    </source>
</evidence>
<evidence type="ECO:0000256" key="7">
    <source>
        <dbReference type="ARBA" id="ARBA00022741"/>
    </source>
</evidence>
<dbReference type="InterPro" id="IPR003594">
    <property type="entry name" value="HATPase_dom"/>
</dbReference>
<reference evidence="17" key="1">
    <citation type="submission" date="2019-09" db="EMBL/GenBank/DDBJ databases">
        <title>Characterisation of the sponge microbiome using genome-centric metagenomics.</title>
        <authorList>
            <person name="Engelberts J.P."/>
            <person name="Robbins S.J."/>
            <person name="De Goeij J.M."/>
            <person name="Aranda M."/>
            <person name="Bell S.C."/>
            <person name="Webster N.S."/>
        </authorList>
    </citation>
    <scope>NUCLEOTIDE SEQUENCE</scope>
    <source>
        <strain evidence="17">SB0664_bin_27</strain>
    </source>
</reference>
<dbReference type="PRINTS" id="PR00344">
    <property type="entry name" value="BCTRLSENSOR"/>
</dbReference>
<evidence type="ECO:0000259" key="15">
    <source>
        <dbReference type="PROSITE" id="PS50109"/>
    </source>
</evidence>
<dbReference type="InterPro" id="IPR036097">
    <property type="entry name" value="HisK_dim/P_sf"/>
</dbReference>
<dbReference type="GO" id="GO:0000155">
    <property type="term" value="F:phosphorelay sensor kinase activity"/>
    <property type="evidence" value="ECO:0007669"/>
    <property type="project" value="InterPro"/>
</dbReference>
<feature type="coiled-coil region" evidence="13">
    <location>
        <begin position="181"/>
        <end position="218"/>
    </location>
</feature>
<dbReference type="Gene3D" id="1.10.287.130">
    <property type="match status" value="1"/>
</dbReference>
<dbReference type="InterPro" id="IPR005467">
    <property type="entry name" value="His_kinase_dom"/>
</dbReference>
<evidence type="ECO:0000256" key="2">
    <source>
        <dbReference type="ARBA" id="ARBA00004236"/>
    </source>
</evidence>
<dbReference type="PANTHER" id="PTHR43047">
    <property type="entry name" value="TWO-COMPONENT HISTIDINE PROTEIN KINASE"/>
    <property type="match status" value="1"/>
</dbReference>
<keyword evidence="5 12" id="KW-0597">Phosphoprotein</keyword>
<keyword evidence="10" id="KW-0902">Two-component regulatory system</keyword>
<dbReference type="SMART" id="SM00388">
    <property type="entry name" value="HisKA"/>
    <property type="match status" value="1"/>
</dbReference>
<gene>
    <name evidence="17" type="ORF">F4Y42_21480</name>
</gene>
<accession>A0A6B0YZW4</accession>
<dbReference type="InterPro" id="IPR001789">
    <property type="entry name" value="Sig_transdc_resp-reg_receiver"/>
</dbReference>
<dbReference type="SMART" id="SM00387">
    <property type="entry name" value="HATPase_c"/>
    <property type="match status" value="1"/>
</dbReference>
<feature type="domain" description="Histidine kinase" evidence="15">
    <location>
        <begin position="239"/>
        <end position="460"/>
    </location>
</feature>
<keyword evidence="4" id="KW-1003">Cell membrane</keyword>
<evidence type="ECO:0000259" key="16">
    <source>
        <dbReference type="PROSITE" id="PS50110"/>
    </source>
</evidence>
<dbReference type="Pfam" id="PF00072">
    <property type="entry name" value="Response_reg"/>
    <property type="match status" value="1"/>
</dbReference>
<evidence type="ECO:0000313" key="17">
    <source>
        <dbReference type="EMBL" id="MXY96021.1"/>
    </source>
</evidence>
<dbReference type="GO" id="GO:0005524">
    <property type="term" value="F:ATP binding"/>
    <property type="evidence" value="ECO:0007669"/>
    <property type="project" value="UniProtKB-KW"/>
</dbReference>
<keyword evidence="14" id="KW-0812">Transmembrane</keyword>
<dbReference type="InterPro" id="IPR004358">
    <property type="entry name" value="Sig_transdc_His_kin-like_C"/>
</dbReference>
<dbReference type="InterPro" id="IPR036890">
    <property type="entry name" value="HATPase_C_sf"/>
</dbReference>
<dbReference type="SMART" id="SM00448">
    <property type="entry name" value="REC"/>
    <property type="match status" value="2"/>
</dbReference>